<evidence type="ECO:0000259" key="3">
    <source>
        <dbReference type="Pfam" id="PF01478"/>
    </source>
</evidence>
<dbReference type="PANTHER" id="PTHR30487:SF0">
    <property type="entry name" value="PREPILIN LEADER PEPTIDASE_N-METHYLTRANSFERASE-RELATED"/>
    <property type="match status" value="1"/>
</dbReference>
<feature type="transmembrane region" description="Helical" evidence="2">
    <location>
        <begin position="56"/>
        <end position="76"/>
    </location>
</feature>
<evidence type="ECO:0000313" key="5">
    <source>
        <dbReference type="Proteomes" id="UP000838748"/>
    </source>
</evidence>
<feature type="transmembrane region" description="Helical" evidence="2">
    <location>
        <begin position="30"/>
        <end position="50"/>
    </location>
</feature>
<feature type="transmembrane region" description="Helical" evidence="2">
    <location>
        <begin position="6"/>
        <end position="23"/>
    </location>
</feature>
<dbReference type="InterPro" id="IPR050882">
    <property type="entry name" value="Prepilin_peptidase/N-MTase"/>
</dbReference>
<dbReference type="Gene3D" id="1.20.120.1220">
    <property type="match status" value="1"/>
</dbReference>
<name>A0ABM9A8P7_9VIBR</name>
<feature type="transmembrane region" description="Helical" evidence="2">
    <location>
        <begin position="105"/>
        <end position="123"/>
    </location>
</feature>
<dbReference type="Proteomes" id="UP000838748">
    <property type="component" value="Unassembled WGS sequence"/>
</dbReference>
<comment type="similarity">
    <text evidence="1">Belongs to the peptidase A24 family.</text>
</comment>
<dbReference type="PANTHER" id="PTHR30487">
    <property type="entry name" value="TYPE 4 PREPILIN-LIKE PROTEINS LEADER PEPTIDE-PROCESSING ENZYME"/>
    <property type="match status" value="1"/>
</dbReference>
<organism evidence="4 5">
    <name type="scientific">Vibrio marisflavi CECT 7928</name>
    <dbReference type="NCBI Taxonomy" id="634439"/>
    <lineage>
        <taxon>Bacteria</taxon>
        <taxon>Pseudomonadati</taxon>
        <taxon>Pseudomonadota</taxon>
        <taxon>Gammaproteobacteria</taxon>
        <taxon>Vibrionales</taxon>
        <taxon>Vibrionaceae</taxon>
        <taxon>Vibrio</taxon>
    </lineage>
</organism>
<dbReference type="InterPro" id="IPR000045">
    <property type="entry name" value="Prepilin_IV_endopep_pep"/>
</dbReference>
<evidence type="ECO:0000256" key="1">
    <source>
        <dbReference type="ARBA" id="ARBA00005801"/>
    </source>
</evidence>
<feature type="domain" description="Prepilin type IV endopeptidase peptidase" evidence="3">
    <location>
        <begin position="13"/>
        <end position="114"/>
    </location>
</feature>
<accession>A0ABM9A8P7</accession>
<gene>
    <name evidence="4" type="ORF">VMF7928_03449</name>
</gene>
<keyword evidence="2" id="KW-0472">Membrane</keyword>
<evidence type="ECO:0000313" key="4">
    <source>
        <dbReference type="EMBL" id="CAH0541208.1"/>
    </source>
</evidence>
<comment type="caution">
    <text evidence="4">The sequence shown here is derived from an EMBL/GenBank/DDBJ whole genome shotgun (WGS) entry which is preliminary data.</text>
</comment>
<reference evidence="4" key="1">
    <citation type="submission" date="2021-11" db="EMBL/GenBank/DDBJ databases">
        <authorList>
            <person name="Rodrigo-Torres L."/>
            <person name="Arahal R. D."/>
            <person name="Lucena T."/>
        </authorList>
    </citation>
    <scope>NUCLEOTIDE SEQUENCE</scope>
    <source>
        <strain evidence="4">CECT 7928</strain>
    </source>
</reference>
<keyword evidence="2" id="KW-0812">Transmembrane</keyword>
<dbReference type="RefSeq" id="WP_237362927.1">
    <property type="nucleotide sequence ID" value="NZ_CAKLDM010000002.1"/>
</dbReference>
<protein>
    <recommendedName>
        <fullName evidence="3">Prepilin type IV endopeptidase peptidase domain-containing protein</fullName>
    </recommendedName>
</protein>
<proteinExistence type="inferred from homology"/>
<dbReference type="EMBL" id="CAKLDM010000002">
    <property type="protein sequence ID" value="CAH0541208.1"/>
    <property type="molecule type" value="Genomic_DNA"/>
</dbReference>
<keyword evidence="2" id="KW-1133">Transmembrane helix</keyword>
<keyword evidence="5" id="KW-1185">Reference proteome</keyword>
<sequence>MAAEMFTYTYYLIWLVFITIAVFDAREHRIPNYALLLVLVTAIIHKAFSASPAPSLIEAFIGALFMFGFSFVFFMLRAMAPGDVKLLGVVGFVVGWHHLLDTAFWIAVSTVIVGSFYAVYRLAERPELAQTTMFKYSVIVSGKGRDLISNDVGANKLRMPFAPIVVIGLALHQYF</sequence>
<evidence type="ECO:0000256" key="2">
    <source>
        <dbReference type="SAM" id="Phobius"/>
    </source>
</evidence>
<dbReference type="Pfam" id="PF01478">
    <property type="entry name" value="Peptidase_A24"/>
    <property type="match status" value="1"/>
</dbReference>